<proteinExistence type="predicted"/>
<dbReference type="InterPro" id="IPR002347">
    <property type="entry name" value="SDR_fam"/>
</dbReference>
<dbReference type="Gene3D" id="3.40.50.720">
    <property type="entry name" value="NAD(P)-binding Rossmann-like Domain"/>
    <property type="match status" value="1"/>
</dbReference>
<evidence type="ECO:0000313" key="3">
    <source>
        <dbReference type="EMBL" id="GMF23845.1"/>
    </source>
</evidence>
<protein>
    <submittedName>
        <fullName evidence="3">Unnamed protein product</fullName>
    </submittedName>
</protein>
<dbReference type="GO" id="GO:0016491">
    <property type="term" value="F:oxidoreductase activity"/>
    <property type="evidence" value="ECO:0007669"/>
    <property type="project" value="UniProtKB-KW"/>
</dbReference>
<evidence type="ECO:0000256" key="1">
    <source>
        <dbReference type="ARBA" id="ARBA00022857"/>
    </source>
</evidence>
<evidence type="ECO:0000313" key="4">
    <source>
        <dbReference type="Proteomes" id="UP001165083"/>
    </source>
</evidence>
<dbReference type="GO" id="GO:0005737">
    <property type="term" value="C:cytoplasm"/>
    <property type="evidence" value="ECO:0007669"/>
    <property type="project" value="TreeGrafter"/>
</dbReference>
<dbReference type="SUPFAM" id="SSF51735">
    <property type="entry name" value="NAD(P)-binding Rossmann-fold domains"/>
    <property type="match status" value="1"/>
</dbReference>
<keyword evidence="1" id="KW-0521">NADP</keyword>
<sequence>MSSSSKTVLVTGATRGFVKHYINVGWKVIGTGCNVKQAHNVGASAKSLSTLGDTNTTVLHQLKALSPCKIVRLDTSDEDIITQMAKELDGIPIDVFINNAGILEEVTTKGSFMRHFEINSVGPFLCCTPTCRHEWTCCCCIALQPLG</sequence>
<dbReference type="PANTHER" id="PTHR43544:SF7">
    <property type="entry name" value="NADB-LER2"/>
    <property type="match status" value="1"/>
</dbReference>
<accession>A0A9W6U115</accession>
<dbReference type="PANTHER" id="PTHR43544">
    <property type="entry name" value="SHORT-CHAIN DEHYDROGENASE/REDUCTASE"/>
    <property type="match status" value="1"/>
</dbReference>
<evidence type="ECO:0000256" key="2">
    <source>
        <dbReference type="ARBA" id="ARBA00023002"/>
    </source>
</evidence>
<dbReference type="Proteomes" id="UP001165083">
    <property type="component" value="Unassembled WGS sequence"/>
</dbReference>
<keyword evidence="4" id="KW-1185">Reference proteome</keyword>
<dbReference type="InterPro" id="IPR051468">
    <property type="entry name" value="Fungal_SecMetab_SDRs"/>
</dbReference>
<keyword evidence="2" id="KW-0560">Oxidoreductase</keyword>
<name>A0A9W6U115_9STRA</name>
<gene>
    <name evidence="3" type="ORF">Plil01_000969000</name>
</gene>
<dbReference type="EMBL" id="BSXW01000490">
    <property type="protein sequence ID" value="GMF23845.1"/>
    <property type="molecule type" value="Genomic_DNA"/>
</dbReference>
<reference evidence="3" key="1">
    <citation type="submission" date="2023-04" db="EMBL/GenBank/DDBJ databases">
        <title>Phytophthora lilii NBRC 32176.</title>
        <authorList>
            <person name="Ichikawa N."/>
            <person name="Sato H."/>
            <person name="Tonouchi N."/>
        </authorList>
    </citation>
    <scope>NUCLEOTIDE SEQUENCE</scope>
    <source>
        <strain evidence="3">NBRC 32176</strain>
    </source>
</reference>
<dbReference type="InterPro" id="IPR036291">
    <property type="entry name" value="NAD(P)-bd_dom_sf"/>
</dbReference>
<comment type="caution">
    <text evidence="3">The sequence shown here is derived from an EMBL/GenBank/DDBJ whole genome shotgun (WGS) entry which is preliminary data.</text>
</comment>
<dbReference type="Pfam" id="PF00106">
    <property type="entry name" value="adh_short"/>
    <property type="match status" value="1"/>
</dbReference>
<organism evidence="3 4">
    <name type="scientific">Phytophthora lilii</name>
    <dbReference type="NCBI Taxonomy" id="2077276"/>
    <lineage>
        <taxon>Eukaryota</taxon>
        <taxon>Sar</taxon>
        <taxon>Stramenopiles</taxon>
        <taxon>Oomycota</taxon>
        <taxon>Peronosporomycetes</taxon>
        <taxon>Peronosporales</taxon>
        <taxon>Peronosporaceae</taxon>
        <taxon>Phytophthora</taxon>
    </lineage>
</organism>
<dbReference type="AlphaFoldDB" id="A0A9W6U115"/>